<dbReference type="Gene3D" id="3.40.225.10">
    <property type="entry name" value="Class II aldolase/adducin N-terminal domain"/>
    <property type="match status" value="1"/>
</dbReference>
<gene>
    <name evidence="1" type="ORF">MAN_02008</name>
</gene>
<organism evidence="1 2">
    <name type="scientific">Metarhizium anisopliae (strain ARSEF 549)</name>
    <dbReference type="NCBI Taxonomy" id="3151832"/>
    <lineage>
        <taxon>Eukaryota</taxon>
        <taxon>Fungi</taxon>
        <taxon>Dikarya</taxon>
        <taxon>Ascomycota</taxon>
        <taxon>Pezizomycotina</taxon>
        <taxon>Sordariomycetes</taxon>
        <taxon>Hypocreomycetidae</taxon>
        <taxon>Hypocreales</taxon>
        <taxon>Clavicipitaceae</taxon>
        <taxon>Metarhizium</taxon>
    </lineage>
</organism>
<comment type="caution">
    <text evidence="1">The sequence shown here is derived from an EMBL/GenBank/DDBJ whole genome shotgun (WGS) entry which is preliminary data.</text>
</comment>
<feature type="non-terminal residue" evidence="1">
    <location>
        <position position="1"/>
    </location>
</feature>
<dbReference type="VEuPathDB" id="FungiDB:MAN_02008"/>
<dbReference type="SUPFAM" id="SSF53639">
    <property type="entry name" value="AraD/HMP-PK domain-like"/>
    <property type="match status" value="1"/>
</dbReference>
<proteinExistence type="predicted"/>
<accession>A0A0B4GMR1</accession>
<dbReference type="HOGENOM" id="CLU_179477_0_0_1"/>
<evidence type="ECO:0000313" key="2">
    <source>
        <dbReference type="Proteomes" id="UP000031186"/>
    </source>
</evidence>
<reference evidence="1 2" key="1">
    <citation type="journal article" date="2014" name="Proc. Natl. Acad. Sci. U.S.A.">
        <title>Trajectory and genomic determinants of fungal-pathogen speciation and host adaptation.</title>
        <authorList>
            <person name="Hu X."/>
            <person name="Xiao G."/>
            <person name="Zheng P."/>
            <person name="Shang Y."/>
            <person name="Su Y."/>
            <person name="Zhang X."/>
            <person name="Liu X."/>
            <person name="Zhan S."/>
            <person name="St Leger R.J."/>
            <person name="Wang C."/>
        </authorList>
    </citation>
    <scope>NUCLEOTIDE SEQUENCE [LARGE SCALE GENOMIC DNA]</scope>
    <source>
        <strain evidence="1 2">ARSEF 549</strain>
    </source>
</reference>
<dbReference type="InterPro" id="IPR036409">
    <property type="entry name" value="Aldolase_II/adducin_N_sf"/>
</dbReference>
<dbReference type="Proteomes" id="UP000031186">
    <property type="component" value="Unassembled WGS sequence"/>
</dbReference>
<dbReference type="EMBL" id="AZNF01000002">
    <property type="protein sequence ID" value="KID69494.1"/>
    <property type="molecule type" value="Genomic_DNA"/>
</dbReference>
<evidence type="ECO:0000313" key="1">
    <source>
        <dbReference type="EMBL" id="KID69494.1"/>
    </source>
</evidence>
<dbReference type="OrthoDB" id="4956736at2759"/>
<keyword evidence="2" id="KW-1185">Reference proteome</keyword>
<protein>
    <submittedName>
        <fullName evidence="1">Aldolase</fullName>
    </submittedName>
</protein>
<name>A0A0B4GMR1_METAF</name>
<sequence length="111" mass="12089">MAPPTTITGTATGSLSQTSIVTMNTRADEEAEMEVEVDSLGRGPNQLKGWLHLGNPQVPVVLRAPEAHCRSYMAAMFRNWARVGFTEGISGHISVRDPEHHGVILRRAKAL</sequence>
<dbReference type="AlphaFoldDB" id="A0A0B4GMR1"/>